<dbReference type="InterPro" id="IPR012337">
    <property type="entry name" value="RNaseH-like_sf"/>
</dbReference>
<dbReference type="Pfam" id="PF17921">
    <property type="entry name" value="Integrase_H2C2"/>
    <property type="match status" value="1"/>
</dbReference>
<feature type="domain" description="Integrase catalytic" evidence="1">
    <location>
        <begin position="96"/>
        <end position="257"/>
    </location>
</feature>
<dbReference type="Gene3D" id="3.30.420.10">
    <property type="entry name" value="Ribonuclease H-like superfamily/Ribonuclease H"/>
    <property type="match status" value="1"/>
</dbReference>
<proteinExistence type="predicted"/>
<dbReference type="InterPro" id="IPR001584">
    <property type="entry name" value="Integrase_cat-core"/>
</dbReference>
<dbReference type="InterPro" id="IPR041588">
    <property type="entry name" value="Integrase_H2C2"/>
</dbReference>
<dbReference type="PANTHER" id="PTHR48475:SF2">
    <property type="entry name" value="RIBONUCLEASE H"/>
    <property type="match status" value="1"/>
</dbReference>
<evidence type="ECO:0000313" key="2">
    <source>
        <dbReference type="EMBL" id="OTF84666.1"/>
    </source>
</evidence>
<dbReference type="PANTHER" id="PTHR48475">
    <property type="entry name" value="RIBONUCLEASE H"/>
    <property type="match status" value="1"/>
</dbReference>
<dbReference type="PROSITE" id="PS50994">
    <property type="entry name" value="INTEGRASE"/>
    <property type="match status" value="1"/>
</dbReference>
<dbReference type="AlphaFoldDB" id="A0A1Y3BYQ2"/>
<dbReference type="Pfam" id="PF00665">
    <property type="entry name" value="rve"/>
    <property type="match status" value="1"/>
</dbReference>
<protein>
    <submittedName>
        <fullName evidence="2">Putative ribonuclease H-like domain-containing protein</fullName>
    </submittedName>
</protein>
<dbReference type="SUPFAM" id="SSF53098">
    <property type="entry name" value="Ribonuclease H-like"/>
    <property type="match status" value="1"/>
</dbReference>
<accession>A0A1Y3BYQ2</accession>
<reference evidence="2" key="1">
    <citation type="submission" date="2017-02" db="EMBL/GenBank/DDBJ databases">
        <title>Sunflower complete genome.</title>
        <authorList>
            <person name="Langlade N."/>
            <person name="Munos S."/>
        </authorList>
    </citation>
    <scope>NUCLEOTIDE SEQUENCE [LARGE SCALE GENOMIC DNA]</scope>
    <source>
        <tissue evidence="2">Leaves</tissue>
    </source>
</reference>
<evidence type="ECO:0000259" key="1">
    <source>
        <dbReference type="PROSITE" id="PS50994"/>
    </source>
</evidence>
<gene>
    <name evidence="2" type="ORF">HannXRQ_Chr00c0038g0571261</name>
</gene>
<dbReference type="InParanoid" id="A0A1Y3BYQ2"/>
<dbReference type="EMBL" id="KZ113362">
    <property type="protein sequence ID" value="OTF84666.1"/>
    <property type="molecule type" value="Genomic_DNA"/>
</dbReference>
<dbReference type="STRING" id="4232.A0A1Y3BYQ2"/>
<dbReference type="GO" id="GO:0003676">
    <property type="term" value="F:nucleic acid binding"/>
    <property type="evidence" value="ECO:0007669"/>
    <property type="project" value="InterPro"/>
</dbReference>
<dbReference type="InterPro" id="IPR036397">
    <property type="entry name" value="RNaseH_sf"/>
</dbReference>
<dbReference type="Gene3D" id="1.10.340.70">
    <property type="match status" value="1"/>
</dbReference>
<sequence length="386" mass="44242">MKVSRFTIINDILYKKSLVGPYLRYLEDPETKEVLQDIHEGDCGNHTGGRSLFSKVLRTGYYWPTMRKDATEYARRCDACQRHSNILHQPAEPLYPIVSPWSFMKWGMDIVGKLPKAPGGKVFMLAMTDYFSKWVEAEAFVQVRDQEVISFIKRNILTRFGVPAEIIFDNGSQFISKRTTDFCKSWGIKMITSTPVHPQANGQAESSNKIIVNNLKKRLGAKKGRWAEELPFVLWADRTTVKSATGQTPFSLVFEAEAVIPTEMVIPTARSNLGDPKQNPEILCQELDTIDETRDVARLRMAAYQQRVSKAYNKNIRTRRFQVGDWVLRKAFQNTTNPADGKLAPKWEGPYEVESESGKEAYRLKNMEGDMLPRSWNAIHLKLYFK</sequence>
<dbReference type="OMA" id="EVICHHG"/>
<organism evidence="2">
    <name type="scientific">Helianthus annuus</name>
    <name type="common">Common sunflower</name>
    <dbReference type="NCBI Taxonomy" id="4232"/>
    <lineage>
        <taxon>Eukaryota</taxon>
        <taxon>Viridiplantae</taxon>
        <taxon>Streptophyta</taxon>
        <taxon>Embryophyta</taxon>
        <taxon>Tracheophyta</taxon>
        <taxon>Spermatophyta</taxon>
        <taxon>Magnoliopsida</taxon>
        <taxon>eudicotyledons</taxon>
        <taxon>Gunneridae</taxon>
        <taxon>Pentapetalae</taxon>
        <taxon>asterids</taxon>
        <taxon>campanulids</taxon>
        <taxon>Asterales</taxon>
        <taxon>Asteraceae</taxon>
        <taxon>Asteroideae</taxon>
        <taxon>Heliantheae alliance</taxon>
        <taxon>Heliantheae</taxon>
        <taxon>Helianthus</taxon>
    </lineage>
</organism>
<dbReference type="GO" id="GO:0015074">
    <property type="term" value="P:DNA integration"/>
    <property type="evidence" value="ECO:0007669"/>
    <property type="project" value="InterPro"/>
</dbReference>
<name>A0A1Y3BYQ2_HELAN</name>